<dbReference type="SUPFAM" id="SSF50182">
    <property type="entry name" value="Sm-like ribonucleoproteins"/>
    <property type="match status" value="1"/>
</dbReference>
<accession>A0A9P7S4T5</accession>
<dbReference type="KEGG" id="more:E1B28_005921"/>
<dbReference type="InterPro" id="IPR001163">
    <property type="entry name" value="Sm_dom_euk/arc"/>
</dbReference>
<dbReference type="GeneID" id="66074997"/>
<sequence>MSTHPLDAVNSLRSLLNNVLRISVLDGRIFLGSFLGTDQALNLLIADTEEFRILNAHSKDPDISNWDGRIRDGMFLENPKGRYVGQVLIPWKQVVKVESHRHEDSRRLYL</sequence>
<dbReference type="SMART" id="SM00651">
    <property type="entry name" value="Sm"/>
    <property type="match status" value="1"/>
</dbReference>
<dbReference type="EMBL" id="CM032183">
    <property type="protein sequence ID" value="KAG7095140.1"/>
    <property type="molecule type" value="Genomic_DNA"/>
</dbReference>
<dbReference type="RefSeq" id="XP_043011610.1">
    <property type="nucleotide sequence ID" value="XM_043150522.1"/>
</dbReference>
<feature type="domain" description="Sm" evidence="1">
    <location>
        <begin position="10"/>
        <end position="99"/>
    </location>
</feature>
<proteinExistence type="predicted"/>
<dbReference type="AlphaFoldDB" id="A0A9P7S4T5"/>
<evidence type="ECO:0000313" key="3">
    <source>
        <dbReference type="Proteomes" id="UP001049176"/>
    </source>
</evidence>
<evidence type="ECO:0000313" key="2">
    <source>
        <dbReference type="EMBL" id="KAG7095140.1"/>
    </source>
</evidence>
<dbReference type="Proteomes" id="UP001049176">
    <property type="component" value="Chromosome 3"/>
</dbReference>
<dbReference type="GO" id="GO:0031417">
    <property type="term" value="C:NatC complex"/>
    <property type="evidence" value="ECO:0007669"/>
    <property type="project" value="InterPro"/>
</dbReference>
<name>A0A9P7S4T5_9AGAR</name>
<dbReference type="PANTHER" id="PTHR10701">
    <property type="entry name" value="SMALL NUCLEAR RIBONUCLEOPROTEIN-ASSOCIATED PROTEIN B AND N"/>
    <property type="match status" value="1"/>
</dbReference>
<dbReference type="InterPro" id="IPR010920">
    <property type="entry name" value="LSM_dom_sf"/>
</dbReference>
<comment type="caution">
    <text evidence="2">The sequence shown here is derived from an EMBL/GenBank/DDBJ whole genome shotgun (WGS) entry which is preliminary data.</text>
</comment>
<gene>
    <name evidence="2" type="ORF">E1B28_005921</name>
</gene>
<protein>
    <recommendedName>
        <fullName evidence="1">Sm domain-containing protein</fullName>
    </recommendedName>
</protein>
<keyword evidence="3" id="KW-1185">Reference proteome</keyword>
<dbReference type="CDD" id="cd06168">
    <property type="entry name" value="LSMD1"/>
    <property type="match status" value="1"/>
</dbReference>
<dbReference type="Gene3D" id="2.30.30.100">
    <property type="match status" value="1"/>
</dbReference>
<dbReference type="InterPro" id="IPR050914">
    <property type="entry name" value="snRNP_SmB/NAA38-like"/>
</dbReference>
<dbReference type="PANTHER" id="PTHR10701:SF5">
    <property type="entry name" value="N-ALPHA-ACETYLTRANSFERASE 38, NATC AUXILIARY SUBUNIT"/>
    <property type="match status" value="1"/>
</dbReference>
<dbReference type="OrthoDB" id="368909at2759"/>
<dbReference type="InterPro" id="IPR034110">
    <property type="entry name" value="LSMD1_Sm"/>
</dbReference>
<reference evidence="2" key="1">
    <citation type="journal article" date="2021" name="Genome Biol. Evol.">
        <title>The assembled and annotated genome of the fairy-ring fungus Marasmius oreades.</title>
        <authorList>
            <person name="Hiltunen M."/>
            <person name="Ament-Velasquez S.L."/>
            <person name="Johannesson H."/>
        </authorList>
    </citation>
    <scope>NUCLEOTIDE SEQUENCE</scope>
    <source>
        <strain evidence="2">03SP1</strain>
    </source>
</reference>
<evidence type="ECO:0000259" key="1">
    <source>
        <dbReference type="SMART" id="SM00651"/>
    </source>
</evidence>
<dbReference type="Pfam" id="PF01423">
    <property type="entry name" value="LSM"/>
    <property type="match status" value="1"/>
</dbReference>
<organism evidence="2 3">
    <name type="scientific">Marasmius oreades</name>
    <name type="common">fairy-ring Marasmius</name>
    <dbReference type="NCBI Taxonomy" id="181124"/>
    <lineage>
        <taxon>Eukaryota</taxon>
        <taxon>Fungi</taxon>
        <taxon>Dikarya</taxon>
        <taxon>Basidiomycota</taxon>
        <taxon>Agaricomycotina</taxon>
        <taxon>Agaricomycetes</taxon>
        <taxon>Agaricomycetidae</taxon>
        <taxon>Agaricales</taxon>
        <taxon>Marasmiineae</taxon>
        <taxon>Marasmiaceae</taxon>
        <taxon>Marasmius</taxon>
    </lineage>
</organism>